<evidence type="ECO:0000256" key="3">
    <source>
        <dbReference type="ARBA" id="ARBA00023180"/>
    </source>
</evidence>
<dbReference type="FunFam" id="2.60.40.420:FF:000003">
    <property type="entry name" value="Blue copper"/>
    <property type="match status" value="1"/>
</dbReference>
<dbReference type="OrthoDB" id="5421909at2759"/>
<protein>
    <submittedName>
        <fullName evidence="8">Blue copper protein-like isoform X1</fullName>
    </submittedName>
    <submittedName>
        <fullName evidence="9">Blue copper protein-like isoform X2</fullName>
    </submittedName>
</protein>
<dbReference type="InterPro" id="IPR003245">
    <property type="entry name" value="Phytocyanin_dom"/>
</dbReference>
<keyword evidence="5" id="KW-0732">Signal</keyword>
<evidence type="ECO:0000313" key="7">
    <source>
        <dbReference type="Proteomes" id="UP000515121"/>
    </source>
</evidence>
<keyword evidence="1" id="KW-0479">Metal-binding</keyword>
<reference evidence="8 9" key="1">
    <citation type="submission" date="2025-04" db="UniProtKB">
        <authorList>
            <consortium name="RefSeq"/>
        </authorList>
    </citation>
    <scope>IDENTIFICATION</scope>
    <source>
        <tissue evidence="8 9">Fruit stalk</tissue>
    </source>
</reference>
<dbReference type="PROSITE" id="PS00196">
    <property type="entry name" value="COPPER_BLUE"/>
    <property type="match status" value="1"/>
</dbReference>
<dbReference type="PROSITE" id="PS51485">
    <property type="entry name" value="PHYTOCYANIN"/>
    <property type="match status" value="1"/>
</dbReference>
<dbReference type="AlphaFoldDB" id="A0A6P5XR74"/>
<feature type="compositionally biased region" description="Low complexity" evidence="4">
    <location>
        <begin position="226"/>
        <end position="248"/>
    </location>
</feature>
<accession>A0A6P5XR74</accession>
<evidence type="ECO:0000259" key="6">
    <source>
        <dbReference type="PROSITE" id="PS51485"/>
    </source>
</evidence>
<dbReference type="PRINTS" id="PR01217">
    <property type="entry name" value="PRICHEXTENSN"/>
</dbReference>
<feature type="compositionally biased region" description="Pro residues" evidence="4">
    <location>
        <begin position="137"/>
        <end position="171"/>
    </location>
</feature>
<evidence type="ECO:0000313" key="9">
    <source>
        <dbReference type="RefSeq" id="XP_022730713.1"/>
    </source>
</evidence>
<proteinExistence type="predicted"/>
<dbReference type="GeneID" id="111285495"/>
<evidence type="ECO:0000256" key="1">
    <source>
        <dbReference type="ARBA" id="ARBA00022723"/>
    </source>
</evidence>
<gene>
    <name evidence="8 9" type="primary">LOC111285495</name>
</gene>
<organism evidence="7 9">
    <name type="scientific">Durio zibethinus</name>
    <name type="common">Durian</name>
    <dbReference type="NCBI Taxonomy" id="66656"/>
    <lineage>
        <taxon>Eukaryota</taxon>
        <taxon>Viridiplantae</taxon>
        <taxon>Streptophyta</taxon>
        <taxon>Embryophyta</taxon>
        <taxon>Tracheophyta</taxon>
        <taxon>Spermatophyta</taxon>
        <taxon>Magnoliopsida</taxon>
        <taxon>eudicotyledons</taxon>
        <taxon>Gunneridae</taxon>
        <taxon>Pentapetalae</taxon>
        <taxon>rosids</taxon>
        <taxon>malvids</taxon>
        <taxon>Malvales</taxon>
        <taxon>Malvaceae</taxon>
        <taxon>Helicteroideae</taxon>
        <taxon>Durio</taxon>
    </lineage>
</organism>
<dbReference type="GO" id="GO:0046872">
    <property type="term" value="F:metal ion binding"/>
    <property type="evidence" value="ECO:0007669"/>
    <property type="project" value="UniProtKB-KW"/>
</dbReference>
<sequence length="269" mass="26780">MEKMGRILNIAFLAAIAMATMLQSSSAQTAYVVGDALGWAIPPGPAVYTTWAANKTFRVGDTLVFNFTNGAHDVARVTKANYDACNSSSSLFLLSNSPANVTLNQTGDHYFLCAFPGHCSGGQKLAINVSAAASSPAPQPSTPAPQPSSPAPRPSTPPPASTPQPSAPAPAPQTGSPSPISAPTPAPSRSPVTPPSSSSPSPSTSPPPPSTATPPPSTATPPPPIASSSPSPTGDNGGATPPTPGNGASSLGVAGLSVTFLSFIVAFFV</sequence>
<dbReference type="Gene3D" id="2.60.40.420">
    <property type="entry name" value="Cupredoxins - blue copper proteins"/>
    <property type="match status" value="1"/>
</dbReference>
<feature type="compositionally biased region" description="Pro residues" evidence="4">
    <location>
        <begin position="180"/>
        <end position="194"/>
    </location>
</feature>
<evidence type="ECO:0000313" key="8">
    <source>
        <dbReference type="RefSeq" id="XP_022730712.1"/>
    </source>
</evidence>
<evidence type="ECO:0000256" key="5">
    <source>
        <dbReference type="SAM" id="SignalP"/>
    </source>
</evidence>
<dbReference type="InterPro" id="IPR028871">
    <property type="entry name" value="BlueCu_1_BS"/>
</dbReference>
<feature type="domain" description="Phytocyanin" evidence="6">
    <location>
        <begin position="29"/>
        <end position="131"/>
    </location>
</feature>
<dbReference type="PANTHER" id="PTHR33021">
    <property type="entry name" value="BLUE COPPER PROTEIN"/>
    <property type="match status" value="1"/>
</dbReference>
<keyword evidence="7" id="KW-1185">Reference proteome</keyword>
<dbReference type="SUPFAM" id="SSF49503">
    <property type="entry name" value="Cupredoxins"/>
    <property type="match status" value="1"/>
</dbReference>
<feature type="region of interest" description="Disordered" evidence="4">
    <location>
        <begin position="131"/>
        <end position="252"/>
    </location>
</feature>
<dbReference type="GO" id="GO:0005886">
    <property type="term" value="C:plasma membrane"/>
    <property type="evidence" value="ECO:0007669"/>
    <property type="project" value="TreeGrafter"/>
</dbReference>
<dbReference type="Proteomes" id="UP000515121">
    <property type="component" value="Unplaced"/>
</dbReference>
<dbReference type="Pfam" id="PF02298">
    <property type="entry name" value="Cu_bind_like"/>
    <property type="match status" value="1"/>
</dbReference>
<evidence type="ECO:0000256" key="4">
    <source>
        <dbReference type="SAM" id="MobiDB-lite"/>
    </source>
</evidence>
<name>A0A6P5XR74_DURZI</name>
<dbReference type="RefSeq" id="XP_022730712.1">
    <property type="nucleotide sequence ID" value="XM_022874977.1"/>
</dbReference>
<evidence type="ECO:0000256" key="2">
    <source>
        <dbReference type="ARBA" id="ARBA00023008"/>
    </source>
</evidence>
<feature type="compositionally biased region" description="Pro residues" evidence="4">
    <location>
        <begin position="203"/>
        <end position="225"/>
    </location>
</feature>
<dbReference type="GO" id="GO:0009055">
    <property type="term" value="F:electron transfer activity"/>
    <property type="evidence" value="ECO:0007669"/>
    <property type="project" value="InterPro"/>
</dbReference>
<dbReference type="InterPro" id="IPR039391">
    <property type="entry name" value="Phytocyanin-like"/>
</dbReference>
<dbReference type="InterPro" id="IPR008972">
    <property type="entry name" value="Cupredoxin"/>
</dbReference>
<dbReference type="CDD" id="cd13920">
    <property type="entry name" value="Stellacyanin"/>
    <property type="match status" value="1"/>
</dbReference>
<keyword evidence="3" id="KW-0325">Glycoprotein</keyword>
<feature type="chain" id="PRO_5044649043" evidence="5">
    <location>
        <begin position="28"/>
        <end position="269"/>
    </location>
</feature>
<dbReference type="PANTHER" id="PTHR33021:SF488">
    <property type="entry name" value="PHYTOCYANIN DOMAIN-CONTAINING PROTEIN"/>
    <property type="match status" value="1"/>
</dbReference>
<dbReference type="KEGG" id="dzi:111285495"/>
<keyword evidence="2" id="KW-0186">Copper</keyword>
<feature type="signal peptide" evidence="5">
    <location>
        <begin position="1"/>
        <end position="27"/>
    </location>
</feature>
<dbReference type="RefSeq" id="XP_022730713.1">
    <property type="nucleotide sequence ID" value="XM_022874978.1"/>
</dbReference>